<sequence>MLIKKKKKRNYGDQLSESYSQPAKGMLKYSLEKERLRNDYF</sequence>
<accession>B4U1K6</accession>
<name>B4U1K6_STREM</name>
<dbReference type="AlphaFoldDB" id="B4U1K6"/>
<gene>
    <name evidence="1" type="ordered locus">Sez_0501</name>
</gene>
<dbReference type="HOGENOM" id="CLU_3277112_0_0_9"/>
<dbReference type="EMBL" id="CP001129">
    <property type="protein sequence ID" value="ACG61873.1"/>
    <property type="molecule type" value="Genomic_DNA"/>
</dbReference>
<organism evidence="1 2">
    <name type="scientific">Streptococcus equi subsp. zooepidemicus (strain MGCS10565)</name>
    <dbReference type="NCBI Taxonomy" id="552526"/>
    <lineage>
        <taxon>Bacteria</taxon>
        <taxon>Bacillati</taxon>
        <taxon>Bacillota</taxon>
        <taxon>Bacilli</taxon>
        <taxon>Lactobacillales</taxon>
        <taxon>Streptococcaceae</taxon>
        <taxon>Streptococcus</taxon>
    </lineage>
</organism>
<proteinExistence type="predicted"/>
<evidence type="ECO:0000313" key="2">
    <source>
        <dbReference type="Proteomes" id="UP000001873"/>
    </source>
</evidence>
<dbReference type="Proteomes" id="UP000001873">
    <property type="component" value="Chromosome"/>
</dbReference>
<reference evidence="1 2" key="1">
    <citation type="journal article" date="2008" name="PLoS ONE">
        <title>Genome sequence of a lancefield group C Streptococcus zooepidemicus strain causing epidemic nephritis: new information about an old disease.</title>
        <authorList>
            <person name="Beres S.B."/>
            <person name="Sesso R."/>
            <person name="Pinto S.W.L."/>
            <person name="Hoe N.P."/>
            <person name="Porcella S.F."/>
            <person name="Deleo F.R."/>
            <person name="Musser J.M."/>
        </authorList>
    </citation>
    <scope>NUCLEOTIDE SEQUENCE [LARGE SCALE GENOMIC DNA]</scope>
    <source>
        <strain evidence="1 2">MGCS10565</strain>
    </source>
</reference>
<evidence type="ECO:0000313" key="1">
    <source>
        <dbReference type="EMBL" id="ACG61873.1"/>
    </source>
</evidence>
<protein>
    <submittedName>
        <fullName evidence="1">Uncharacterized protein</fullName>
    </submittedName>
</protein>
<dbReference type="KEGG" id="sez:Sez_0501"/>